<dbReference type="Proteomes" id="UP000225808">
    <property type="component" value="Segment"/>
</dbReference>
<dbReference type="Proteomes" id="UP000223711">
    <property type="component" value="Segment"/>
</dbReference>
<sequence length="268" mass="30673">MSATKPATATELKNYALRRLGYPAIDINVCDEQLDDLIEEAISHWQEFHYEGSAQRFIRIEVTDAMKAAASSSSAIAGTNWATLDNYVEMPPNTLGINHVYTSVGPSSVVPGNIFNIKYQIFLNDIYNFTHGQILHYYMTSQYLETLDWVTNSSQNRRVRWTTHENRLHLDFDWQEMQTGQYILVDGTFGVDPAIFTTAYNNEWVKGYTEALFQQQWGQNLSKYDGVQMLGGVTLNGRQILEDGRNKKEVLIQELHSRYELPPMDLIG</sequence>
<dbReference type="Proteomes" id="UP000225271">
    <property type="component" value="Segment"/>
</dbReference>
<dbReference type="Proteomes" id="UP000224257">
    <property type="component" value="Segment"/>
</dbReference>
<reference evidence="10 11" key="1">
    <citation type="journal article" date="2016" name="Environ. Microbiol.">
        <title>Genomic diversification of marine cyanophages into stable ecotypes.</title>
        <authorList>
            <person name="Marston M.F."/>
            <person name="Martiny J.B."/>
        </authorList>
    </citation>
    <scope>NUCLEOTIDE SEQUENCE [LARGE SCALE GENOMIC DNA]</scope>
    <source>
        <strain evidence="1">LIS_02_1110</strain>
        <strain evidence="2">LIS_22_0610</strain>
        <strain evidence="3">Np_11_1211</strain>
        <strain evidence="4">Np_45_0711</strain>
        <strain evidence="5">RW_03_0110</strain>
        <strain evidence="6">Sn_11_0110</strain>
        <strain evidence="7">Sn_18_0910</strain>
        <strain evidence="8">Sn_23_0910</strain>
        <strain evidence="9">W1_23_0910</strain>
    </source>
</reference>
<dbReference type="EMBL" id="KX349299">
    <property type="protein sequence ID" value="AOO13427.1"/>
    <property type="molecule type" value="Genomic_DNA"/>
</dbReference>
<dbReference type="EMBL" id="KX349298">
    <property type="protein sequence ID" value="AOO13211.1"/>
    <property type="molecule type" value="Genomic_DNA"/>
</dbReference>
<dbReference type="Proteomes" id="UP000223576">
    <property type="component" value="Segment"/>
</dbReference>
<evidence type="ECO:0000313" key="10">
    <source>
        <dbReference type="Proteomes" id="UP000223288"/>
    </source>
</evidence>
<dbReference type="EMBL" id="KX349304">
    <property type="protein sequence ID" value="AOO14511.1"/>
    <property type="molecule type" value="Genomic_DNA"/>
</dbReference>
<accession>A0A1D7SMV5</accession>
<evidence type="ECO:0000313" key="12">
    <source>
        <dbReference type="Proteomes" id="UP000225271"/>
    </source>
</evidence>
<dbReference type="Proteomes" id="UP000223288">
    <property type="component" value="Segment"/>
</dbReference>
<gene>
    <name evidence="1" type="ORF">LIS021110_097</name>
    <name evidence="2" type="ORF">LIS110610_097</name>
    <name evidence="3" type="ORF">Np111211_097</name>
    <name evidence="4" type="ORF">Np450711_097</name>
    <name evidence="5" type="ORF">RW030110_097</name>
    <name evidence="6" type="ORF">Sn110110_100</name>
    <name evidence="7" type="ORF">Sn180910_097</name>
    <name evidence="8" type="ORF">Sn230910_097</name>
    <name evidence="9" type="ORF">W1230910_097</name>
</gene>
<dbReference type="Proteomes" id="UP000224953">
    <property type="component" value="Genome"/>
</dbReference>
<dbReference type="EMBL" id="KX349302">
    <property type="protein sequence ID" value="AOO14075.1"/>
    <property type="molecule type" value="Genomic_DNA"/>
</dbReference>
<evidence type="ECO:0000313" key="4">
    <source>
        <dbReference type="EMBL" id="AOO13859.1"/>
    </source>
</evidence>
<dbReference type="EMBL" id="KX349303">
    <property type="protein sequence ID" value="AOO14294.1"/>
    <property type="molecule type" value="Genomic_DNA"/>
</dbReference>
<evidence type="ECO:0000313" key="1">
    <source>
        <dbReference type="EMBL" id="AOO13211.1"/>
    </source>
</evidence>
<evidence type="ECO:0000313" key="2">
    <source>
        <dbReference type="EMBL" id="AOO13427.1"/>
    </source>
</evidence>
<evidence type="ECO:0000313" key="3">
    <source>
        <dbReference type="EMBL" id="AOO13643.1"/>
    </source>
</evidence>
<evidence type="ECO:0000313" key="9">
    <source>
        <dbReference type="EMBL" id="AOO14943.1"/>
    </source>
</evidence>
<dbReference type="EMBL" id="KX349305">
    <property type="protein sequence ID" value="AOO14727.1"/>
    <property type="molecule type" value="Genomic_DNA"/>
</dbReference>
<protein>
    <submittedName>
        <fullName evidence="9">Neck protein</fullName>
    </submittedName>
</protein>
<dbReference type="EMBL" id="KX349306">
    <property type="protein sequence ID" value="AOO14943.1"/>
    <property type="molecule type" value="Genomic_DNA"/>
</dbReference>
<evidence type="ECO:0000313" key="5">
    <source>
        <dbReference type="EMBL" id="AOO14075.1"/>
    </source>
</evidence>
<dbReference type="Proteomes" id="UP000223981">
    <property type="component" value="Segment"/>
</dbReference>
<evidence type="ECO:0000313" key="7">
    <source>
        <dbReference type="EMBL" id="AOO14511.1"/>
    </source>
</evidence>
<dbReference type="EMBL" id="KX349301">
    <property type="protein sequence ID" value="AOO13859.1"/>
    <property type="molecule type" value="Genomic_DNA"/>
</dbReference>
<organism evidence="9 12">
    <name type="scientific">Cyanophage S-RIM14</name>
    <dbReference type="NCBI Taxonomy" id="1278423"/>
    <lineage>
        <taxon>Viruses</taxon>
        <taxon>Duplodnaviria</taxon>
        <taxon>Heunggongvirae</taxon>
        <taxon>Uroviricota</taxon>
        <taxon>Caudoviricetes</taxon>
        <taxon>Pantevenvirales</taxon>
        <taxon>Kyanoviridae</taxon>
        <taxon>Ahtivirus</taxon>
        <taxon>Ahtivirus sagseatwo</taxon>
    </lineage>
</organism>
<name>A0A1D7SMV5_9CAUD</name>
<proteinExistence type="predicted"/>
<evidence type="ECO:0000313" key="6">
    <source>
        <dbReference type="EMBL" id="AOO14294.1"/>
    </source>
</evidence>
<dbReference type="Proteomes" id="UP000226173">
    <property type="component" value="Segment"/>
</dbReference>
<evidence type="ECO:0000313" key="8">
    <source>
        <dbReference type="EMBL" id="AOO14727.1"/>
    </source>
</evidence>
<dbReference type="EMBL" id="KX349300">
    <property type="protein sequence ID" value="AOO13643.1"/>
    <property type="molecule type" value="Genomic_DNA"/>
</dbReference>
<evidence type="ECO:0000313" key="11">
    <source>
        <dbReference type="Proteomes" id="UP000223576"/>
    </source>
</evidence>